<feature type="signal peptide" evidence="2">
    <location>
        <begin position="1"/>
        <end position="22"/>
    </location>
</feature>
<evidence type="ECO:0000256" key="1">
    <source>
        <dbReference type="ARBA" id="ARBA00022729"/>
    </source>
</evidence>
<gene>
    <name evidence="4" type="ORF">JBL43_07050</name>
</gene>
<evidence type="ECO:0000313" key="5">
    <source>
        <dbReference type="Proteomes" id="UP000623301"/>
    </source>
</evidence>
<dbReference type="Gene3D" id="2.40.160.20">
    <property type="match status" value="1"/>
</dbReference>
<evidence type="ECO:0000313" key="4">
    <source>
        <dbReference type="EMBL" id="MBJ2173988.1"/>
    </source>
</evidence>
<proteinExistence type="predicted"/>
<dbReference type="Pfam" id="PF13505">
    <property type="entry name" value="OMP_b-brl"/>
    <property type="match status" value="1"/>
</dbReference>
<name>A0ABS0WQ35_9FLAO</name>
<reference evidence="4 5" key="1">
    <citation type="submission" date="2020-12" db="EMBL/GenBank/DDBJ databases">
        <title>Aureibaculum luteum sp. nov. and Aureibaculum flavum sp. nov., novel members of the family Flavobacteriaceae isolated from Antarctic intertidal sediments.</title>
        <authorList>
            <person name="He X."/>
            <person name="Zhang X."/>
        </authorList>
    </citation>
    <scope>NUCLEOTIDE SEQUENCE [LARGE SCALE GENOMIC DNA]</scope>
    <source>
        <strain evidence="4 5">A20</strain>
    </source>
</reference>
<dbReference type="InterPro" id="IPR011250">
    <property type="entry name" value="OMP/PagP_B-barrel"/>
</dbReference>
<evidence type="ECO:0000256" key="2">
    <source>
        <dbReference type="SAM" id="SignalP"/>
    </source>
</evidence>
<accession>A0ABS0WQ35</accession>
<dbReference type="Proteomes" id="UP000623301">
    <property type="component" value="Unassembled WGS sequence"/>
</dbReference>
<dbReference type="EMBL" id="JAEHFJ010000003">
    <property type="protein sequence ID" value="MBJ2173988.1"/>
    <property type="molecule type" value="Genomic_DNA"/>
</dbReference>
<dbReference type="RefSeq" id="WP_198840753.1">
    <property type="nucleotide sequence ID" value="NZ_JAEHFJ010000003.1"/>
</dbReference>
<protein>
    <submittedName>
        <fullName evidence="4">Outer membrane beta-barrel protein</fullName>
    </submittedName>
</protein>
<feature type="chain" id="PRO_5046856789" evidence="2">
    <location>
        <begin position="23"/>
        <end position="172"/>
    </location>
</feature>
<keyword evidence="5" id="KW-1185">Reference proteome</keyword>
<dbReference type="InterPro" id="IPR027385">
    <property type="entry name" value="Beta-barrel_OMP"/>
</dbReference>
<comment type="caution">
    <text evidence="4">The sequence shown here is derived from an EMBL/GenBank/DDBJ whole genome shotgun (WGS) entry which is preliminary data.</text>
</comment>
<sequence length="172" mass="18348">MKIIKKLVLTIALIGSISSVSAQFSVGGGLGYNDKINAPGLVVKAEVEIMENIAISPSISYFSGSAARLSGSDYKNNLFAVDVNGHYKIEIMMDELDVYPLAGLNYSSYKNGANVYFDESGFSQSTGNALGLNIGGGGRWSFSDQLSVFAELKYTISDFSQVVLGAGILYEL</sequence>
<evidence type="ECO:0000259" key="3">
    <source>
        <dbReference type="Pfam" id="PF13505"/>
    </source>
</evidence>
<organism evidence="4 5">
    <name type="scientific">Aureibaculum flavum</name>
    <dbReference type="NCBI Taxonomy" id="2795986"/>
    <lineage>
        <taxon>Bacteria</taxon>
        <taxon>Pseudomonadati</taxon>
        <taxon>Bacteroidota</taxon>
        <taxon>Flavobacteriia</taxon>
        <taxon>Flavobacteriales</taxon>
        <taxon>Flavobacteriaceae</taxon>
        <taxon>Aureibaculum</taxon>
    </lineage>
</organism>
<dbReference type="SUPFAM" id="SSF56925">
    <property type="entry name" value="OMPA-like"/>
    <property type="match status" value="1"/>
</dbReference>
<keyword evidence="1 2" id="KW-0732">Signal</keyword>
<feature type="domain" description="Outer membrane protein beta-barrel" evidence="3">
    <location>
        <begin position="22"/>
        <end position="157"/>
    </location>
</feature>